<dbReference type="InterPro" id="IPR004089">
    <property type="entry name" value="MCPsignal_dom"/>
</dbReference>
<evidence type="ECO:0000256" key="1">
    <source>
        <dbReference type="ARBA" id="ARBA00004141"/>
    </source>
</evidence>
<evidence type="ECO:0000256" key="4">
    <source>
        <dbReference type="ARBA" id="ARBA00023136"/>
    </source>
</evidence>
<evidence type="ECO:0000313" key="11">
    <source>
        <dbReference type="EMBL" id="MDT0596370.1"/>
    </source>
</evidence>
<dbReference type="PRINTS" id="PR00260">
    <property type="entry name" value="CHEMTRNSDUCR"/>
</dbReference>
<dbReference type="CDD" id="cd06225">
    <property type="entry name" value="HAMP"/>
    <property type="match status" value="1"/>
</dbReference>
<dbReference type="Proteomes" id="UP001253545">
    <property type="component" value="Unassembled WGS sequence"/>
</dbReference>
<keyword evidence="4 8" id="KW-0472">Membrane</keyword>
<comment type="caution">
    <text evidence="11">The sequence shown here is derived from an EMBL/GenBank/DDBJ whole genome shotgun (WGS) entry which is preliminary data.</text>
</comment>
<name>A0ABU2ZUQ7_9ALTE</name>
<dbReference type="PANTHER" id="PTHR32089:SF119">
    <property type="entry name" value="METHYL-ACCEPTING CHEMOTAXIS PROTEIN CTPL"/>
    <property type="match status" value="1"/>
</dbReference>
<gene>
    <name evidence="11" type="ORF">RM552_16060</name>
</gene>
<dbReference type="Pfam" id="PF00672">
    <property type="entry name" value="HAMP"/>
    <property type="match status" value="1"/>
</dbReference>
<organism evidence="11 12">
    <name type="scientific">Glaciecola petra</name>
    <dbReference type="NCBI Taxonomy" id="3075602"/>
    <lineage>
        <taxon>Bacteria</taxon>
        <taxon>Pseudomonadati</taxon>
        <taxon>Pseudomonadota</taxon>
        <taxon>Gammaproteobacteria</taxon>
        <taxon>Alteromonadales</taxon>
        <taxon>Alteromonadaceae</taxon>
        <taxon>Glaciecola</taxon>
    </lineage>
</organism>
<dbReference type="SUPFAM" id="SSF58104">
    <property type="entry name" value="Methyl-accepting chemotaxis protein (MCP) signaling domain"/>
    <property type="match status" value="1"/>
</dbReference>
<dbReference type="Gene3D" id="6.10.340.10">
    <property type="match status" value="1"/>
</dbReference>
<comment type="similarity">
    <text evidence="6">Belongs to the methyl-accepting chemotaxis (MCP) protein family.</text>
</comment>
<evidence type="ECO:0000256" key="2">
    <source>
        <dbReference type="ARBA" id="ARBA00022692"/>
    </source>
</evidence>
<dbReference type="InterPro" id="IPR004090">
    <property type="entry name" value="Chemotax_Me-accpt_rcpt"/>
</dbReference>
<dbReference type="SMART" id="SM00283">
    <property type="entry name" value="MA"/>
    <property type="match status" value="1"/>
</dbReference>
<feature type="transmembrane region" description="Helical" evidence="8">
    <location>
        <begin position="190"/>
        <end position="211"/>
    </location>
</feature>
<dbReference type="EMBL" id="JAVRHX010000006">
    <property type="protein sequence ID" value="MDT0596370.1"/>
    <property type="molecule type" value="Genomic_DNA"/>
</dbReference>
<sequence>MFKIISTSIRMQVLAILAAGVSALILVFSIAIANKNQIISSYQGLIFEDLATLEAIGKINVDFKTQVQEWKNTLLRGHDEELRNKYWGRFNNYSQNIPREVDALLKDIPASPLRDVLLNFQQIYPDMIASYQTGYNFFITNNFDHKGADIAVRGIDREATRLLIEATKIVDGQTKLSSETLLDQSNTNSIIAIVFITFTILITFTFITLMIEKRIIKPINRLNAASKNLASGDFTHVINTDRHDQIGQLMGNVELIRTDLGKLINEILVNMEQLGIFIGTTFSQLNNLGSGIDATHKRSVTLKSFVEQVNHSSSELLKVGTQNGKFIDENAKSMQQEIERYMQSKQLVTDVNDAMKVSKERMSELKLESDAISTMLNTILNIAEQTNLLALNAAIEAARAGESGRGFAVVADEVRQLAQKTQSSAGDITNIISRLNKNTEDTAQSISSSIELTQETTEKYTDMIAFMQSTNGVLSQLVQEQNKITDKIHEQSASSKKVNQEVEETVHLSEQTQDTNAQITETTTMVQNVIKDIQDVASRFTVEKPETTKKSSAETDVVMF</sequence>
<protein>
    <submittedName>
        <fullName evidence="11">Methyl-accepting chemotaxis protein</fullName>
    </submittedName>
</protein>
<proteinExistence type="inferred from homology"/>
<evidence type="ECO:0000256" key="3">
    <source>
        <dbReference type="ARBA" id="ARBA00022989"/>
    </source>
</evidence>
<evidence type="ECO:0000259" key="10">
    <source>
        <dbReference type="PROSITE" id="PS50885"/>
    </source>
</evidence>
<dbReference type="Pfam" id="PF00015">
    <property type="entry name" value="MCPsignal"/>
    <property type="match status" value="1"/>
</dbReference>
<dbReference type="SMART" id="SM00304">
    <property type="entry name" value="HAMP"/>
    <property type="match status" value="1"/>
</dbReference>
<feature type="domain" description="Methyl-accepting transducer" evidence="9">
    <location>
        <begin position="306"/>
        <end position="520"/>
    </location>
</feature>
<dbReference type="RefSeq" id="WP_311369892.1">
    <property type="nucleotide sequence ID" value="NZ_JAVRHX010000006.1"/>
</dbReference>
<evidence type="ECO:0000256" key="5">
    <source>
        <dbReference type="ARBA" id="ARBA00023224"/>
    </source>
</evidence>
<keyword evidence="12" id="KW-1185">Reference proteome</keyword>
<dbReference type="InterPro" id="IPR003660">
    <property type="entry name" value="HAMP_dom"/>
</dbReference>
<accession>A0ABU2ZUQ7</accession>
<feature type="domain" description="HAMP" evidence="10">
    <location>
        <begin position="213"/>
        <end position="265"/>
    </location>
</feature>
<comment type="subcellular location">
    <subcellularLocation>
        <location evidence="1">Membrane</location>
        <topology evidence="1">Multi-pass membrane protein</topology>
    </subcellularLocation>
</comment>
<evidence type="ECO:0000256" key="8">
    <source>
        <dbReference type="SAM" id="Phobius"/>
    </source>
</evidence>
<dbReference type="PANTHER" id="PTHR32089">
    <property type="entry name" value="METHYL-ACCEPTING CHEMOTAXIS PROTEIN MCPB"/>
    <property type="match status" value="1"/>
</dbReference>
<evidence type="ECO:0000256" key="7">
    <source>
        <dbReference type="PROSITE-ProRule" id="PRU00284"/>
    </source>
</evidence>
<dbReference type="PROSITE" id="PS50885">
    <property type="entry name" value="HAMP"/>
    <property type="match status" value="1"/>
</dbReference>
<dbReference type="PROSITE" id="PS50111">
    <property type="entry name" value="CHEMOTAXIS_TRANSDUC_2"/>
    <property type="match status" value="1"/>
</dbReference>
<keyword evidence="5 7" id="KW-0807">Transducer</keyword>
<keyword evidence="2 8" id="KW-0812">Transmembrane</keyword>
<evidence type="ECO:0000256" key="6">
    <source>
        <dbReference type="ARBA" id="ARBA00029447"/>
    </source>
</evidence>
<evidence type="ECO:0000259" key="9">
    <source>
        <dbReference type="PROSITE" id="PS50111"/>
    </source>
</evidence>
<reference evidence="11 12" key="1">
    <citation type="submission" date="2023-09" db="EMBL/GenBank/DDBJ databases">
        <authorList>
            <person name="Rey-Velasco X."/>
        </authorList>
    </citation>
    <scope>NUCLEOTIDE SEQUENCE [LARGE SCALE GENOMIC DNA]</scope>
    <source>
        <strain evidence="11 12">P117</strain>
    </source>
</reference>
<keyword evidence="3 8" id="KW-1133">Transmembrane helix</keyword>
<evidence type="ECO:0000313" key="12">
    <source>
        <dbReference type="Proteomes" id="UP001253545"/>
    </source>
</evidence>
<dbReference type="Gene3D" id="1.10.287.950">
    <property type="entry name" value="Methyl-accepting chemotaxis protein"/>
    <property type="match status" value="1"/>
</dbReference>